<evidence type="ECO:0000313" key="9">
    <source>
        <dbReference type="EMBL" id="PWS31984.1"/>
    </source>
</evidence>
<evidence type="ECO:0000256" key="1">
    <source>
        <dbReference type="ARBA" id="ARBA00001638"/>
    </source>
</evidence>
<protein>
    <recommendedName>
        <fullName evidence="5">5'-deoxynucleotidase</fullName>
        <ecNumber evidence="5">3.1.3.89</ecNumber>
    </recommendedName>
</protein>
<dbReference type="GO" id="GO:0005737">
    <property type="term" value="C:cytoplasm"/>
    <property type="evidence" value="ECO:0007669"/>
    <property type="project" value="TreeGrafter"/>
</dbReference>
<keyword evidence="6" id="KW-0479">Metal-binding</keyword>
<accession>A0A317EYR6</accession>
<proteinExistence type="predicted"/>
<evidence type="ECO:0000259" key="8">
    <source>
        <dbReference type="SMART" id="SM00471"/>
    </source>
</evidence>
<dbReference type="InterPro" id="IPR039356">
    <property type="entry name" value="YfbR/HDDC2"/>
</dbReference>
<evidence type="ECO:0000313" key="10">
    <source>
        <dbReference type="Proteomes" id="UP000245391"/>
    </source>
</evidence>
<dbReference type="PANTHER" id="PTHR11845">
    <property type="entry name" value="5'-DEOXYNUCLEOTIDASE HDDC2"/>
    <property type="match status" value="1"/>
</dbReference>
<keyword evidence="7 9" id="KW-0378">Hydrolase</keyword>
<comment type="caution">
    <text evidence="9">The sequence shown here is derived from an EMBL/GenBank/DDBJ whole genome shotgun (WGS) entry which is preliminary data.</text>
</comment>
<comment type="catalytic activity">
    <reaction evidence="1">
        <text>a 2'-deoxyribonucleoside 5'-phosphate + H2O = a 2'-deoxyribonucleoside + phosphate</text>
        <dbReference type="Rhea" id="RHEA:36167"/>
        <dbReference type="ChEBI" id="CHEBI:15377"/>
        <dbReference type="ChEBI" id="CHEBI:18274"/>
        <dbReference type="ChEBI" id="CHEBI:43474"/>
        <dbReference type="ChEBI" id="CHEBI:65317"/>
        <dbReference type="EC" id="3.1.3.89"/>
    </reaction>
</comment>
<sequence length="201" mass="23193">MEFENDLQNQLNFIKEIDKVKYINRKTKLFGSDRNENDAEHSWHLALMAIVLAQHSDEPVDLLKVIKMVLIHDIVEIDAGDVFLYDNELNHNNTDNERLAAERIFGLLPANQTADLLSIWEEFEEGKTAEAKFARAMDRLEPLLQNLSNNGGTWKEFDVPYEKVYEKKSAIKLGSTNLWNYAEQKINESLDSGLLKKAKRN</sequence>
<name>A0A317EYR6_9SPHI</name>
<dbReference type="EC" id="3.1.3.89" evidence="5"/>
<evidence type="ECO:0000256" key="6">
    <source>
        <dbReference type="ARBA" id="ARBA00022723"/>
    </source>
</evidence>
<dbReference type="RefSeq" id="WP_109929437.1">
    <property type="nucleotide sequence ID" value="NZ_QGNY01000003.1"/>
</dbReference>
<comment type="subunit">
    <text evidence="4">Homodimer.</text>
</comment>
<dbReference type="InterPro" id="IPR003607">
    <property type="entry name" value="HD/PDEase_dom"/>
</dbReference>
<comment type="cofactor">
    <cofactor evidence="2">
        <name>Mn(2+)</name>
        <dbReference type="ChEBI" id="CHEBI:29035"/>
    </cofactor>
</comment>
<dbReference type="InterPro" id="IPR006674">
    <property type="entry name" value="HD_domain"/>
</dbReference>
<gene>
    <name evidence="9" type="ORF">DF947_09350</name>
</gene>
<organism evidence="9 10">
    <name type="scientific">Pedobacter paludis</name>
    <dbReference type="NCBI Taxonomy" id="2203212"/>
    <lineage>
        <taxon>Bacteria</taxon>
        <taxon>Pseudomonadati</taxon>
        <taxon>Bacteroidota</taxon>
        <taxon>Sphingobacteriia</taxon>
        <taxon>Sphingobacteriales</taxon>
        <taxon>Sphingobacteriaceae</taxon>
        <taxon>Pedobacter</taxon>
    </lineage>
</organism>
<dbReference type="GO" id="GO:0046872">
    <property type="term" value="F:metal ion binding"/>
    <property type="evidence" value="ECO:0007669"/>
    <property type="project" value="UniProtKB-KW"/>
</dbReference>
<evidence type="ECO:0000256" key="4">
    <source>
        <dbReference type="ARBA" id="ARBA00011738"/>
    </source>
</evidence>
<dbReference type="GO" id="GO:0002953">
    <property type="term" value="F:5'-deoxynucleotidase activity"/>
    <property type="evidence" value="ECO:0007669"/>
    <property type="project" value="UniProtKB-EC"/>
</dbReference>
<dbReference type="Proteomes" id="UP000245391">
    <property type="component" value="Unassembled WGS sequence"/>
</dbReference>
<evidence type="ECO:0000256" key="3">
    <source>
        <dbReference type="ARBA" id="ARBA00001941"/>
    </source>
</evidence>
<dbReference type="AlphaFoldDB" id="A0A317EYR6"/>
<dbReference type="Gene3D" id="1.10.3210.10">
    <property type="entry name" value="Hypothetical protein af1432"/>
    <property type="match status" value="1"/>
</dbReference>
<evidence type="ECO:0000256" key="7">
    <source>
        <dbReference type="ARBA" id="ARBA00022801"/>
    </source>
</evidence>
<dbReference type="SMART" id="SM00471">
    <property type="entry name" value="HDc"/>
    <property type="match status" value="1"/>
</dbReference>
<reference evidence="10" key="1">
    <citation type="submission" date="2018-05" db="EMBL/GenBank/DDBJ databases">
        <title>Pedobacter paludis sp. nov., isolated from wetland soil.</title>
        <authorList>
            <person name="Zhang Y."/>
        </authorList>
    </citation>
    <scope>NUCLEOTIDE SEQUENCE [LARGE SCALE GENOMIC DNA]</scope>
    <source>
        <strain evidence="10">R-8</strain>
    </source>
</reference>
<evidence type="ECO:0000256" key="5">
    <source>
        <dbReference type="ARBA" id="ARBA00012964"/>
    </source>
</evidence>
<feature type="domain" description="HD/PDEase" evidence="8">
    <location>
        <begin position="34"/>
        <end position="152"/>
    </location>
</feature>
<dbReference type="OrthoDB" id="9796032at2"/>
<dbReference type="SUPFAM" id="SSF109604">
    <property type="entry name" value="HD-domain/PDEase-like"/>
    <property type="match status" value="1"/>
</dbReference>
<keyword evidence="10" id="KW-1185">Reference proteome</keyword>
<evidence type="ECO:0000256" key="2">
    <source>
        <dbReference type="ARBA" id="ARBA00001936"/>
    </source>
</evidence>
<comment type="cofactor">
    <cofactor evidence="3">
        <name>Co(2+)</name>
        <dbReference type="ChEBI" id="CHEBI:48828"/>
    </cofactor>
</comment>
<dbReference type="PANTHER" id="PTHR11845:SF13">
    <property type="entry name" value="5'-DEOXYNUCLEOTIDASE HDDC2"/>
    <property type="match status" value="1"/>
</dbReference>
<dbReference type="Pfam" id="PF13023">
    <property type="entry name" value="HD_3"/>
    <property type="match status" value="1"/>
</dbReference>
<dbReference type="EMBL" id="QGNY01000003">
    <property type="protein sequence ID" value="PWS31984.1"/>
    <property type="molecule type" value="Genomic_DNA"/>
</dbReference>